<dbReference type="AlphaFoldDB" id="A0A2P6VBB7"/>
<organism evidence="3 4">
    <name type="scientific">Micractinium conductrix</name>
    <dbReference type="NCBI Taxonomy" id="554055"/>
    <lineage>
        <taxon>Eukaryota</taxon>
        <taxon>Viridiplantae</taxon>
        <taxon>Chlorophyta</taxon>
        <taxon>core chlorophytes</taxon>
        <taxon>Trebouxiophyceae</taxon>
        <taxon>Chlorellales</taxon>
        <taxon>Chlorellaceae</taxon>
        <taxon>Chlorella clade</taxon>
        <taxon>Micractinium</taxon>
    </lineage>
</organism>
<protein>
    <submittedName>
        <fullName evidence="3">Tryptophan synthase alpha chain</fullName>
    </submittedName>
</protein>
<accession>A0A2P6VBB7</accession>
<reference evidence="3 4" key="1">
    <citation type="journal article" date="2018" name="Plant J.">
        <title>Genome sequences of Chlorella sorokiniana UTEX 1602 and Micractinium conductrix SAG 241.80: implications to maltose excretion by a green alga.</title>
        <authorList>
            <person name="Arriola M.B."/>
            <person name="Velmurugan N."/>
            <person name="Zhang Y."/>
            <person name="Plunkett M.H."/>
            <person name="Hondzo H."/>
            <person name="Barney B.M."/>
        </authorList>
    </citation>
    <scope>NUCLEOTIDE SEQUENCE [LARGE SCALE GENOMIC DNA]</scope>
    <source>
        <strain evidence="3 4">SAG 241.80</strain>
    </source>
</reference>
<keyword evidence="1" id="KW-1015">Disulfide bond</keyword>
<comment type="caution">
    <text evidence="1">Lacks conserved residue(s) required for the propagation of feature annotation.</text>
</comment>
<dbReference type="EMBL" id="LHPF02000015">
    <property type="protein sequence ID" value="PSC71385.1"/>
    <property type="molecule type" value="Genomic_DNA"/>
</dbReference>
<evidence type="ECO:0000259" key="2">
    <source>
        <dbReference type="PROSITE" id="PS50026"/>
    </source>
</evidence>
<gene>
    <name evidence="3" type="ORF">C2E20_5408</name>
</gene>
<dbReference type="SUPFAM" id="SSF50965">
    <property type="entry name" value="Galactose oxidase, central domain"/>
    <property type="match status" value="1"/>
</dbReference>
<evidence type="ECO:0000313" key="4">
    <source>
        <dbReference type="Proteomes" id="UP000239649"/>
    </source>
</evidence>
<dbReference type="InterPro" id="IPR011043">
    <property type="entry name" value="Gal_Oxase/kelch_b-propeller"/>
</dbReference>
<feature type="domain" description="EGF-like" evidence="2">
    <location>
        <begin position="301"/>
        <end position="332"/>
    </location>
</feature>
<evidence type="ECO:0000256" key="1">
    <source>
        <dbReference type="PROSITE-ProRule" id="PRU00076"/>
    </source>
</evidence>
<keyword evidence="4" id="KW-1185">Reference proteome</keyword>
<dbReference type="InterPro" id="IPR000742">
    <property type="entry name" value="EGF"/>
</dbReference>
<dbReference type="PROSITE" id="PS50026">
    <property type="entry name" value="EGF_3"/>
    <property type="match status" value="1"/>
</dbReference>
<evidence type="ECO:0000313" key="3">
    <source>
        <dbReference type="EMBL" id="PSC71385.1"/>
    </source>
</evidence>
<comment type="caution">
    <text evidence="3">The sequence shown here is derived from an EMBL/GenBank/DDBJ whole genome shotgun (WGS) entry which is preliminary data.</text>
</comment>
<feature type="disulfide bond" evidence="1">
    <location>
        <begin position="303"/>
        <end position="313"/>
    </location>
</feature>
<dbReference type="SMART" id="SM00181">
    <property type="entry name" value="EGF"/>
    <property type="match status" value="3"/>
</dbReference>
<name>A0A2P6VBB7_9CHLO</name>
<dbReference type="Proteomes" id="UP000239649">
    <property type="component" value="Unassembled WGS sequence"/>
</dbReference>
<sequence>MLQGACGTALYTGGAACVRGVYKCPTGASRLLGTRANCASCGDKCHSTQQCVKGAGKKYSCRCVPGRADRNQFPADGCEASLSALLSCGRCGNACPDRRPGLGQACTAGTCTCKTGAAGASRLLGTRDNCASCGNKCHSTQQCVKGAGNKYSCRCLPGRADCNQSPADGCEASLSALLSCGRCGNACPDRRPGLGQACTAGTCTCKTGGARDLANDWFNCGQCKRSCPESQICRAGKCVCADDGSGAPGSGVTYCGDSCTPCAAPQVCVQGECRCPDEGGGGQEETAFRASAQLGTSEQCDACSNACSGNKVCQLAGGSYTCTCPSGYSDCLADDQADRMTLSCETKRWRRLRNTGTFPSGPDGAFGPLSMQLHKDEPFVAFATGDKTGVMRGNRASVVALDGASQQWRPVGQLGFTPRGAYRMALRVCSAGTPFLAIKTSVASGEDRYEVHTPASGSDSGWTLVGNSIAAWTAFTWQYRTGSLVRTVRCSTRPRSSRWAKRHPEWQPLGQRRFSSSYGGFPALAISPVDDAPYVVYLDGGYDSAQGKRTVQRYNAAAGAWQLVGPAQLSAKPSGSLPGIAVGGDGHPIIAFASEDSESTMLRYNGSAWVTAGSGRLPGNVVSGRIYMAVTSSGVPLVTQNQDTMGVFKLSS</sequence>
<keyword evidence="1" id="KW-0245">EGF-like domain</keyword>
<proteinExistence type="predicted"/>
<dbReference type="OrthoDB" id="283575at2759"/>